<proteinExistence type="predicted"/>
<accession>A0AAW9KAG7</accession>
<evidence type="ECO:0000256" key="2">
    <source>
        <dbReference type="ARBA" id="ARBA00022692"/>
    </source>
</evidence>
<evidence type="ECO:0000313" key="7">
    <source>
        <dbReference type="EMBL" id="MDZ5760737.1"/>
    </source>
</evidence>
<protein>
    <submittedName>
        <fullName evidence="7">TM2 domain-containing protein</fullName>
    </submittedName>
</protein>
<feature type="transmembrane region" description="Helical" evidence="5">
    <location>
        <begin position="129"/>
        <end position="154"/>
    </location>
</feature>
<evidence type="ECO:0000256" key="1">
    <source>
        <dbReference type="ARBA" id="ARBA00004141"/>
    </source>
</evidence>
<dbReference type="Pfam" id="PF05154">
    <property type="entry name" value="TM2"/>
    <property type="match status" value="1"/>
</dbReference>
<keyword evidence="2 5" id="KW-0812">Transmembrane</keyword>
<comment type="caution">
    <text evidence="7">The sequence shown here is derived from an EMBL/GenBank/DDBJ whole genome shotgun (WGS) entry which is preliminary data.</text>
</comment>
<feature type="domain" description="TM2" evidence="6">
    <location>
        <begin position="100"/>
        <end position="150"/>
    </location>
</feature>
<organism evidence="7 8">
    <name type="scientific">Carnobacterium maltaromaticum</name>
    <name type="common">Carnobacterium piscicola</name>
    <dbReference type="NCBI Taxonomy" id="2751"/>
    <lineage>
        <taxon>Bacteria</taxon>
        <taxon>Bacillati</taxon>
        <taxon>Bacillota</taxon>
        <taxon>Bacilli</taxon>
        <taxon>Lactobacillales</taxon>
        <taxon>Carnobacteriaceae</taxon>
        <taxon>Carnobacterium</taxon>
    </lineage>
</organism>
<dbReference type="EMBL" id="JAVBVO010000028">
    <property type="protein sequence ID" value="MDZ5760737.1"/>
    <property type="molecule type" value="Genomic_DNA"/>
</dbReference>
<comment type="subcellular location">
    <subcellularLocation>
        <location evidence="1">Membrane</location>
        <topology evidence="1">Multi-pass membrane protein</topology>
    </subcellularLocation>
</comment>
<keyword evidence="3 5" id="KW-1133">Transmembrane helix</keyword>
<dbReference type="AlphaFoldDB" id="A0AAW9KAG7"/>
<evidence type="ECO:0000256" key="3">
    <source>
        <dbReference type="ARBA" id="ARBA00022989"/>
    </source>
</evidence>
<dbReference type="InterPro" id="IPR007829">
    <property type="entry name" value="TM2"/>
</dbReference>
<evidence type="ECO:0000313" key="8">
    <source>
        <dbReference type="Proteomes" id="UP001290462"/>
    </source>
</evidence>
<dbReference type="Proteomes" id="UP001290462">
    <property type="component" value="Unassembled WGS sequence"/>
</dbReference>
<dbReference type="RefSeq" id="WP_322809889.1">
    <property type="nucleotide sequence ID" value="NZ_JAVBVO010000028.1"/>
</dbReference>
<dbReference type="GO" id="GO:0016020">
    <property type="term" value="C:membrane"/>
    <property type="evidence" value="ECO:0007669"/>
    <property type="project" value="UniProtKB-SubCell"/>
</dbReference>
<reference evidence="7" key="1">
    <citation type="submission" date="2023-08" db="EMBL/GenBank/DDBJ databases">
        <title>Genomic characterization of piscicolin 126 produced by Carnobacterium maltaromaticum CM22 strain isolated from salmon (Salmo salar).</title>
        <authorList>
            <person name="Gonzalez-Gragera E."/>
            <person name="Garcia-Lopez J.D."/>
            <person name="Teso-Perez C."/>
            <person name="Gimenez-Hernandez I."/>
            <person name="Peralta-Sanchez J.M."/>
            <person name="Valdivia E."/>
            <person name="Montalban-Lopez M."/>
            <person name="Martin-Platero A.M."/>
            <person name="Banos A."/>
            <person name="Martinez-Bueno M."/>
        </authorList>
    </citation>
    <scope>NUCLEOTIDE SEQUENCE</scope>
    <source>
        <strain evidence="7">CM22</strain>
    </source>
</reference>
<keyword evidence="4 5" id="KW-0472">Membrane</keyword>
<gene>
    <name evidence="7" type="ORF">RAK27_19010</name>
</gene>
<evidence type="ECO:0000259" key="6">
    <source>
        <dbReference type="Pfam" id="PF05154"/>
    </source>
</evidence>
<evidence type="ECO:0000256" key="5">
    <source>
        <dbReference type="SAM" id="Phobius"/>
    </source>
</evidence>
<sequence>MNKVIKLDLEEVVIAKEDGTTIRVPYVEIDFKPELGDFVELYPDGEKIIVHKVEPKKSSIEDKIQINIVNEQVQKTQQAQTQQQEQFQQMPPSYNQNGKSVNKLVYVLLAIFLGSLGAHKFYSGKMLQGFIYLIFFWTYIPGIISFIEGIIAAFKKPDEFGNIFI</sequence>
<evidence type="ECO:0000256" key="4">
    <source>
        <dbReference type="ARBA" id="ARBA00023136"/>
    </source>
</evidence>
<name>A0AAW9KAG7_CARML</name>
<feature type="transmembrane region" description="Helical" evidence="5">
    <location>
        <begin position="104"/>
        <end position="123"/>
    </location>
</feature>